<feature type="transmembrane region" description="Helical" evidence="7">
    <location>
        <begin position="219"/>
        <end position="242"/>
    </location>
</feature>
<dbReference type="SUPFAM" id="SSF103473">
    <property type="entry name" value="MFS general substrate transporter"/>
    <property type="match status" value="1"/>
</dbReference>
<evidence type="ECO:0000256" key="5">
    <source>
        <dbReference type="ARBA" id="ARBA00022989"/>
    </source>
</evidence>
<protein>
    <recommendedName>
        <fullName evidence="10">Inorganic phosphate cotransporter</fullName>
    </recommendedName>
</protein>
<feature type="transmembrane region" description="Helical" evidence="7">
    <location>
        <begin position="81"/>
        <end position="104"/>
    </location>
</feature>
<dbReference type="InterPro" id="IPR050382">
    <property type="entry name" value="MFS_Na/Anion_cotransporter"/>
</dbReference>
<keyword evidence="4" id="KW-0769">Symport</keyword>
<evidence type="ECO:0000313" key="9">
    <source>
        <dbReference type="Proteomes" id="UP000625711"/>
    </source>
</evidence>
<feature type="transmembrane region" description="Helical" evidence="7">
    <location>
        <begin position="254"/>
        <end position="277"/>
    </location>
</feature>
<dbReference type="InterPro" id="IPR036259">
    <property type="entry name" value="MFS_trans_sf"/>
</dbReference>
<evidence type="ECO:0000256" key="7">
    <source>
        <dbReference type="SAM" id="Phobius"/>
    </source>
</evidence>
<dbReference type="Pfam" id="PF07690">
    <property type="entry name" value="MFS_1"/>
    <property type="match status" value="1"/>
</dbReference>
<dbReference type="Proteomes" id="UP000625711">
    <property type="component" value="Unassembled WGS sequence"/>
</dbReference>
<keyword evidence="5 7" id="KW-1133">Transmembrane helix</keyword>
<organism evidence="8 9">
    <name type="scientific">Rhynchophorus ferrugineus</name>
    <name type="common">Red palm weevil</name>
    <name type="synonym">Curculio ferrugineus</name>
    <dbReference type="NCBI Taxonomy" id="354439"/>
    <lineage>
        <taxon>Eukaryota</taxon>
        <taxon>Metazoa</taxon>
        <taxon>Ecdysozoa</taxon>
        <taxon>Arthropoda</taxon>
        <taxon>Hexapoda</taxon>
        <taxon>Insecta</taxon>
        <taxon>Pterygota</taxon>
        <taxon>Neoptera</taxon>
        <taxon>Endopterygota</taxon>
        <taxon>Coleoptera</taxon>
        <taxon>Polyphaga</taxon>
        <taxon>Cucujiformia</taxon>
        <taxon>Curculionidae</taxon>
        <taxon>Dryophthorinae</taxon>
        <taxon>Rhynchophorus</taxon>
    </lineage>
</organism>
<evidence type="ECO:0000256" key="6">
    <source>
        <dbReference type="ARBA" id="ARBA00023136"/>
    </source>
</evidence>
<evidence type="ECO:0000256" key="2">
    <source>
        <dbReference type="ARBA" id="ARBA00022448"/>
    </source>
</evidence>
<keyword evidence="2" id="KW-0813">Transport</keyword>
<dbReference type="OrthoDB" id="2985014at2759"/>
<keyword evidence="9" id="KW-1185">Reference proteome</keyword>
<feature type="non-terminal residue" evidence="8">
    <location>
        <position position="1"/>
    </location>
</feature>
<evidence type="ECO:0008006" key="10">
    <source>
        <dbReference type="Google" id="ProtNLM"/>
    </source>
</evidence>
<dbReference type="GO" id="GO:0016020">
    <property type="term" value="C:membrane"/>
    <property type="evidence" value="ECO:0007669"/>
    <property type="project" value="UniProtKB-SubCell"/>
</dbReference>
<comment type="subcellular location">
    <subcellularLocation>
        <location evidence="1">Membrane</location>
        <topology evidence="1">Multi-pass membrane protein</topology>
    </subcellularLocation>
</comment>
<evidence type="ECO:0000256" key="3">
    <source>
        <dbReference type="ARBA" id="ARBA00022692"/>
    </source>
</evidence>
<accession>A0A834LZM7</accession>
<dbReference type="PANTHER" id="PTHR11662:SF399">
    <property type="entry name" value="FI19708P1-RELATED"/>
    <property type="match status" value="1"/>
</dbReference>
<dbReference type="InterPro" id="IPR011701">
    <property type="entry name" value="MFS"/>
</dbReference>
<dbReference type="AlphaFoldDB" id="A0A834LZM7"/>
<evidence type="ECO:0000256" key="4">
    <source>
        <dbReference type="ARBA" id="ARBA00022847"/>
    </source>
</evidence>
<dbReference type="GO" id="GO:0015293">
    <property type="term" value="F:symporter activity"/>
    <property type="evidence" value="ECO:0007669"/>
    <property type="project" value="UniProtKB-KW"/>
</dbReference>
<feature type="transmembrane region" description="Helical" evidence="7">
    <location>
        <begin position="124"/>
        <end position="150"/>
    </location>
</feature>
<dbReference type="EMBL" id="JAACXV010014683">
    <property type="protein sequence ID" value="KAF7265138.1"/>
    <property type="molecule type" value="Genomic_DNA"/>
</dbReference>
<keyword evidence="3 7" id="KW-0812">Transmembrane</keyword>
<dbReference type="Gene3D" id="1.20.1250.20">
    <property type="entry name" value="MFS general substrate transporter like domains"/>
    <property type="match status" value="1"/>
</dbReference>
<evidence type="ECO:0000256" key="1">
    <source>
        <dbReference type="ARBA" id="ARBA00004141"/>
    </source>
</evidence>
<dbReference type="PANTHER" id="PTHR11662">
    <property type="entry name" value="SOLUTE CARRIER FAMILY 17"/>
    <property type="match status" value="1"/>
</dbReference>
<feature type="transmembrane region" description="Helical" evidence="7">
    <location>
        <begin position="26"/>
        <end position="45"/>
    </location>
</feature>
<comment type="caution">
    <text evidence="8">The sequence shown here is derived from an EMBL/GenBank/DDBJ whole genome shotgun (WGS) entry which is preliminary data.</text>
</comment>
<proteinExistence type="predicted"/>
<feature type="transmembrane region" description="Helical" evidence="7">
    <location>
        <begin position="187"/>
        <end position="207"/>
    </location>
</feature>
<sequence length="309" mass="33644">VTGSIIVATLVTGVIAESPIGWPGAIYIFGALNGCWCILWSFFGYNNPDVHPSITVEEKMYIKTSLQQETTTKIPTPWVKIFTSIGVWGIILSQIGSNFIVTMLSTENSQFVSYGLEFDVSENALASGLPTLLSIACGVAMAFLSDYLITHKILRIVNARRCFQMIGVTGAGLSLVISTFVPKEHHYWVIPLLCLESFFTMTCMVGGSDISGYDLSPMFASVIYGVSGTLSDAVGLFAPLIVDWVVYDTSNSSQWTLVFGITAIIGIAPSIFFVLVASDKRQEWGDYHAPPANTRRLSINSITHAVVKE</sequence>
<evidence type="ECO:0000313" key="8">
    <source>
        <dbReference type="EMBL" id="KAF7265138.1"/>
    </source>
</evidence>
<name>A0A834LZM7_RHYFE</name>
<keyword evidence="6 7" id="KW-0472">Membrane</keyword>
<dbReference type="FunFam" id="1.20.1250.20:FF:000003">
    <property type="entry name" value="Solute carrier family 17 member 3"/>
    <property type="match status" value="1"/>
</dbReference>
<dbReference type="GO" id="GO:0006820">
    <property type="term" value="P:monoatomic anion transport"/>
    <property type="evidence" value="ECO:0007669"/>
    <property type="project" value="TreeGrafter"/>
</dbReference>
<reference evidence="8" key="1">
    <citation type="submission" date="2020-08" db="EMBL/GenBank/DDBJ databases">
        <title>Genome sequencing and assembly of the red palm weevil Rhynchophorus ferrugineus.</title>
        <authorList>
            <person name="Dias G.B."/>
            <person name="Bergman C.M."/>
            <person name="Manee M."/>
        </authorList>
    </citation>
    <scope>NUCLEOTIDE SEQUENCE</scope>
    <source>
        <strain evidence="8">AA-2017</strain>
        <tissue evidence="8">Whole larva</tissue>
    </source>
</reference>
<feature type="transmembrane region" description="Helical" evidence="7">
    <location>
        <begin position="162"/>
        <end position="181"/>
    </location>
</feature>
<gene>
    <name evidence="8" type="ORF">GWI33_021425</name>
</gene>